<dbReference type="EMBL" id="OX395135">
    <property type="protein sequence ID" value="CAI5785367.1"/>
    <property type="molecule type" value="Genomic_DNA"/>
</dbReference>
<dbReference type="Proteomes" id="UP001178461">
    <property type="component" value="Chromosome 10"/>
</dbReference>
<evidence type="ECO:0000313" key="2">
    <source>
        <dbReference type="EMBL" id="CAI5785367.1"/>
    </source>
</evidence>
<feature type="compositionally biased region" description="Basic and acidic residues" evidence="1">
    <location>
        <begin position="18"/>
        <end position="29"/>
    </location>
</feature>
<reference evidence="2" key="1">
    <citation type="submission" date="2022-12" db="EMBL/GenBank/DDBJ databases">
        <authorList>
            <person name="Alioto T."/>
            <person name="Alioto T."/>
            <person name="Gomez Garrido J."/>
        </authorList>
    </citation>
    <scope>NUCLEOTIDE SEQUENCE</scope>
</reference>
<proteinExistence type="predicted"/>
<protein>
    <submittedName>
        <fullName evidence="2">Uncharacterized protein</fullName>
    </submittedName>
</protein>
<sequence>MRSAFHIDEPPPANEAASESRRSPEERGKARQNFSPFRRARCSLGLRPVDRRPGIALPSQVIRVSGAPLN</sequence>
<name>A0AA35KXF3_9SAUR</name>
<gene>
    <name evidence="2" type="ORF">PODLI_1B015388</name>
</gene>
<organism evidence="2 3">
    <name type="scientific">Podarcis lilfordi</name>
    <name type="common">Lilford's wall lizard</name>
    <dbReference type="NCBI Taxonomy" id="74358"/>
    <lineage>
        <taxon>Eukaryota</taxon>
        <taxon>Metazoa</taxon>
        <taxon>Chordata</taxon>
        <taxon>Craniata</taxon>
        <taxon>Vertebrata</taxon>
        <taxon>Euteleostomi</taxon>
        <taxon>Lepidosauria</taxon>
        <taxon>Squamata</taxon>
        <taxon>Bifurcata</taxon>
        <taxon>Unidentata</taxon>
        <taxon>Episquamata</taxon>
        <taxon>Laterata</taxon>
        <taxon>Lacertibaenia</taxon>
        <taxon>Lacertidae</taxon>
        <taxon>Podarcis</taxon>
    </lineage>
</organism>
<dbReference type="AlphaFoldDB" id="A0AA35KXF3"/>
<evidence type="ECO:0000256" key="1">
    <source>
        <dbReference type="SAM" id="MobiDB-lite"/>
    </source>
</evidence>
<keyword evidence="3" id="KW-1185">Reference proteome</keyword>
<evidence type="ECO:0000313" key="3">
    <source>
        <dbReference type="Proteomes" id="UP001178461"/>
    </source>
</evidence>
<feature type="region of interest" description="Disordered" evidence="1">
    <location>
        <begin position="1"/>
        <end position="36"/>
    </location>
</feature>
<accession>A0AA35KXF3</accession>